<dbReference type="InterPro" id="IPR038696">
    <property type="entry name" value="IalB_sf"/>
</dbReference>
<accession>A0AA48RCQ0</accession>
<dbReference type="Pfam" id="PF06776">
    <property type="entry name" value="IalB"/>
    <property type="match status" value="1"/>
</dbReference>
<dbReference type="InterPro" id="IPR010642">
    <property type="entry name" value="Invasion_prot_B"/>
</dbReference>
<evidence type="ECO:0000313" key="1">
    <source>
        <dbReference type="EMBL" id="CAJ0861735.1"/>
    </source>
</evidence>
<reference evidence="1" key="1">
    <citation type="submission" date="2023-07" db="EMBL/GenBank/DDBJ databases">
        <authorList>
            <person name="Pelsma A.J. K."/>
        </authorList>
    </citation>
    <scope>NUCLEOTIDE SEQUENCE</scope>
</reference>
<organism evidence="1">
    <name type="scientific">freshwater sediment metagenome</name>
    <dbReference type="NCBI Taxonomy" id="556182"/>
    <lineage>
        <taxon>unclassified sequences</taxon>
        <taxon>metagenomes</taxon>
        <taxon>ecological metagenomes</taxon>
    </lineage>
</organism>
<evidence type="ECO:0008006" key="2">
    <source>
        <dbReference type="Google" id="ProtNLM"/>
    </source>
</evidence>
<proteinExistence type="predicted"/>
<protein>
    <recommendedName>
        <fullName evidence="2">Invasion associated locus B family protein</fullName>
    </recommendedName>
</protein>
<dbReference type="EMBL" id="OY288114">
    <property type="protein sequence ID" value="CAJ0861735.1"/>
    <property type="molecule type" value="Genomic_DNA"/>
</dbReference>
<dbReference type="Gene3D" id="2.60.40.1880">
    <property type="entry name" value="Invasion associated locus B (IalB) protein"/>
    <property type="match status" value="1"/>
</dbReference>
<name>A0AA48RCQ0_9ZZZZ</name>
<sequence length="199" mass="20696">MKTTLSGAQTRLACILSLLFVMTTPEKAAAENIQTAAAPVPSRHVESVNFDHWIVTCQEGDGGKVCVATLSLLGSDGKQPIANWQIGYNKDNRLVSVFQVSPSLTAKGKDNKVSTGVSTKAGAEIKLGSSAARRLVYEGCTPQICEAVLAVDDSFIKDAASATTTSVTVSTLDGAALPLNFGSKGLEKAIAAVVARKAQ</sequence>
<dbReference type="AlphaFoldDB" id="A0AA48RCQ0"/>
<gene>
    <name evidence="1" type="ORF">AMST5_01424</name>
</gene>